<dbReference type="GO" id="GO:0005829">
    <property type="term" value="C:cytosol"/>
    <property type="evidence" value="ECO:0007669"/>
    <property type="project" value="TreeGrafter"/>
</dbReference>
<dbReference type="Pfam" id="PF02622">
    <property type="entry name" value="DUF179"/>
    <property type="match status" value="1"/>
</dbReference>
<accession>A0A381WV18</accession>
<name>A0A381WV18_9ZZZZ</name>
<reference evidence="1" key="1">
    <citation type="submission" date="2018-05" db="EMBL/GenBank/DDBJ databases">
        <authorList>
            <person name="Lanie J.A."/>
            <person name="Ng W.-L."/>
            <person name="Kazmierczak K.M."/>
            <person name="Andrzejewski T.M."/>
            <person name="Davidsen T.M."/>
            <person name="Wayne K.J."/>
            <person name="Tettelin H."/>
            <person name="Glass J.I."/>
            <person name="Rusch D."/>
            <person name="Podicherti R."/>
            <person name="Tsui H.-C.T."/>
            <person name="Winkler M.E."/>
        </authorList>
    </citation>
    <scope>NUCLEOTIDE SEQUENCE</scope>
</reference>
<dbReference type="PANTHER" id="PTHR30327:SF1">
    <property type="entry name" value="UPF0301 PROTEIN YQGE"/>
    <property type="match status" value="1"/>
</dbReference>
<protein>
    <submittedName>
        <fullName evidence="1">Uncharacterized protein</fullName>
    </submittedName>
</protein>
<dbReference type="NCBIfam" id="NF001266">
    <property type="entry name" value="PRK00228.1-1"/>
    <property type="match status" value="1"/>
</dbReference>
<dbReference type="InterPro" id="IPR003774">
    <property type="entry name" value="AlgH-like"/>
</dbReference>
<dbReference type="Gene3D" id="3.40.1740.10">
    <property type="entry name" value="VC0467-like"/>
    <property type="match status" value="1"/>
</dbReference>
<evidence type="ECO:0000313" key="1">
    <source>
        <dbReference type="EMBL" id="SVA56290.1"/>
    </source>
</evidence>
<proteinExistence type="inferred from homology"/>
<dbReference type="AlphaFoldDB" id="A0A381WV18"/>
<organism evidence="1">
    <name type="scientific">marine metagenome</name>
    <dbReference type="NCBI Taxonomy" id="408172"/>
    <lineage>
        <taxon>unclassified sequences</taxon>
        <taxon>metagenomes</taxon>
        <taxon>ecological metagenomes</taxon>
    </lineage>
</organism>
<gene>
    <name evidence="1" type="ORF">METZ01_LOCUS109144</name>
</gene>
<dbReference type="HAMAP" id="MF_00758">
    <property type="entry name" value="UPF0301"/>
    <property type="match status" value="1"/>
</dbReference>
<dbReference type="SUPFAM" id="SSF143456">
    <property type="entry name" value="VC0467-like"/>
    <property type="match status" value="1"/>
</dbReference>
<dbReference type="PANTHER" id="PTHR30327">
    <property type="entry name" value="UNCHARACTERIZED PROTEIN YQGE"/>
    <property type="match status" value="1"/>
</dbReference>
<sequence length="183" mass="19922">MKTNLVGQFLIASPSMNDPHFHQTVTYICENNEAGSLGFIINRPMEADLSDILNQLDLENSQALANFPILQGGPVGLERGFVLHQEGKWDNTSEIINGLSVTTSKDILKSISSGLGPSESLLILGYSGWGPGQLEQELTTSSWINAPANNEILFTVPYENRWKKAINLLGIEASDISDQIGHA</sequence>
<dbReference type="EMBL" id="UINC01012961">
    <property type="protein sequence ID" value="SVA56290.1"/>
    <property type="molecule type" value="Genomic_DNA"/>
</dbReference>